<dbReference type="Gene3D" id="3.50.4.10">
    <property type="entry name" value="Hepatocyte Growth Factor"/>
    <property type="match status" value="2"/>
</dbReference>
<feature type="domain" description="Apple" evidence="3">
    <location>
        <begin position="42"/>
        <end position="84"/>
    </location>
</feature>
<feature type="domain" description="Apple" evidence="2">
    <location>
        <begin position="142"/>
        <end position="202"/>
    </location>
</feature>
<evidence type="ECO:0000313" key="5">
    <source>
        <dbReference type="Proteomes" id="UP000663852"/>
    </source>
</evidence>
<comment type="caution">
    <text evidence="4">The sequence shown here is derived from an EMBL/GenBank/DDBJ whole genome shotgun (WGS) entry which is preliminary data.</text>
</comment>
<evidence type="ECO:0000256" key="1">
    <source>
        <dbReference type="SAM" id="SignalP"/>
    </source>
</evidence>
<dbReference type="Pfam" id="PF14295">
    <property type="entry name" value="PAN_4"/>
    <property type="match status" value="1"/>
</dbReference>
<proteinExistence type="predicted"/>
<evidence type="ECO:0000259" key="2">
    <source>
        <dbReference type="Pfam" id="PF00024"/>
    </source>
</evidence>
<organism evidence="4 5">
    <name type="scientific">Adineta ricciae</name>
    <name type="common">Rotifer</name>
    <dbReference type="NCBI Taxonomy" id="249248"/>
    <lineage>
        <taxon>Eukaryota</taxon>
        <taxon>Metazoa</taxon>
        <taxon>Spiralia</taxon>
        <taxon>Gnathifera</taxon>
        <taxon>Rotifera</taxon>
        <taxon>Eurotatoria</taxon>
        <taxon>Bdelloidea</taxon>
        <taxon>Adinetida</taxon>
        <taxon>Adinetidae</taxon>
        <taxon>Adineta</taxon>
    </lineage>
</organism>
<dbReference type="EMBL" id="CAJNOJ010000027">
    <property type="protein sequence ID" value="CAF0875834.1"/>
    <property type="molecule type" value="Genomic_DNA"/>
</dbReference>
<evidence type="ECO:0000259" key="3">
    <source>
        <dbReference type="Pfam" id="PF14295"/>
    </source>
</evidence>
<sequence>MKNFICIFNLIGLFLVNGLHIPRIKRSDDFDWNAKGWAVGCDFKGRNLKDIRARKQHCVTVCEETPQCTHFTWTPFRQGTCWMKAGRVKKSDAVTSDDPEAICGSPRFVRDYKYGQPTLYGGYSNKGKINWNGNNWAMGCDFNGREFKSVQMSGEECGGACAKNPRCTHFTWSSDRDGTCSMKSGYVTQDDAIVSKDPKMVCGSPTFPTSGESTSKVISSNVCGNGVVLLINSTISCS</sequence>
<evidence type="ECO:0000313" key="4">
    <source>
        <dbReference type="EMBL" id="CAF0875834.1"/>
    </source>
</evidence>
<protein>
    <recommendedName>
        <fullName evidence="2 3">Apple domain-containing protein</fullName>
    </recommendedName>
</protein>
<dbReference type="Pfam" id="PF00024">
    <property type="entry name" value="PAN_1"/>
    <property type="match status" value="1"/>
</dbReference>
<reference evidence="4" key="1">
    <citation type="submission" date="2021-02" db="EMBL/GenBank/DDBJ databases">
        <authorList>
            <person name="Nowell W R."/>
        </authorList>
    </citation>
    <scope>NUCLEOTIDE SEQUENCE</scope>
</reference>
<dbReference type="OrthoDB" id="568194at2759"/>
<dbReference type="InterPro" id="IPR003609">
    <property type="entry name" value="Pan_app"/>
</dbReference>
<feature type="signal peptide" evidence="1">
    <location>
        <begin position="1"/>
        <end position="18"/>
    </location>
</feature>
<dbReference type="AlphaFoldDB" id="A0A813XUT7"/>
<accession>A0A813XUT7</accession>
<feature type="chain" id="PRO_5032807904" description="Apple domain-containing protein" evidence="1">
    <location>
        <begin position="19"/>
        <end position="238"/>
    </location>
</feature>
<dbReference type="Proteomes" id="UP000663852">
    <property type="component" value="Unassembled WGS sequence"/>
</dbReference>
<gene>
    <name evidence="4" type="ORF">EDS130_LOCUS8529</name>
</gene>
<keyword evidence="1" id="KW-0732">Signal</keyword>
<name>A0A813XUT7_ADIRI</name>